<name>A0AAP0DZM7_9ASTR</name>
<proteinExistence type="predicted"/>
<evidence type="ECO:0000313" key="2">
    <source>
        <dbReference type="Proteomes" id="UP001408789"/>
    </source>
</evidence>
<dbReference type="AlphaFoldDB" id="A0AAP0DZM7"/>
<sequence length="206" mass="24375">MDGWVISLKVMNSAFVSKHIWNLVSGRSSIWAKWVRTCLVEDMNFWTIRPRDGCSWAWRKILDCRKQIRIYMTFEIGNGTKASTWHDRWHEMGPLDLYISKRDIISNGFRDDSTVAEIVDVNWWKWPLDWFGKYPVLNSIQCPEIRNGVMDKLWWISKDGDLVNFSTSGCYDDLLSHYPEVHWTASEWFAQRIPRHFFCLVDGCSV</sequence>
<dbReference type="Proteomes" id="UP001408789">
    <property type="component" value="Unassembled WGS sequence"/>
</dbReference>
<gene>
    <name evidence="1" type="ORF">SSX86_001769</name>
</gene>
<keyword evidence="2" id="KW-1185">Reference proteome</keyword>
<dbReference type="EMBL" id="JBCNJP010000003">
    <property type="protein sequence ID" value="KAK9080094.1"/>
    <property type="molecule type" value="Genomic_DNA"/>
</dbReference>
<reference evidence="1 2" key="1">
    <citation type="submission" date="2024-04" db="EMBL/GenBank/DDBJ databases">
        <title>The reference genome of an endangered Asteraceae, Deinandra increscens subsp. villosa, native to the Central Coast of California.</title>
        <authorList>
            <person name="Guilliams M."/>
            <person name="Hasenstab-Lehman K."/>
            <person name="Meyer R."/>
            <person name="Mcevoy S."/>
        </authorList>
    </citation>
    <scope>NUCLEOTIDE SEQUENCE [LARGE SCALE GENOMIC DNA]</scope>
    <source>
        <tissue evidence="1">Leaf</tissue>
    </source>
</reference>
<comment type="caution">
    <text evidence="1">The sequence shown here is derived from an EMBL/GenBank/DDBJ whole genome shotgun (WGS) entry which is preliminary data.</text>
</comment>
<protein>
    <submittedName>
        <fullName evidence="1">Uncharacterized protein</fullName>
    </submittedName>
</protein>
<evidence type="ECO:0000313" key="1">
    <source>
        <dbReference type="EMBL" id="KAK9080094.1"/>
    </source>
</evidence>
<accession>A0AAP0DZM7</accession>
<organism evidence="1 2">
    <name type="scientific">Deinandra increscens subsp. villosa</name>
    <dbReference type="NCBI Taxonomy" id="3103831"/>
    <lineage>
        <taxon>Eukaryota</taxon>
        <taxon>Viridiplantae</taxon>
        <taxon>Streptophyta</taxon>
        <taxon>Embryophyta</taxon>
        <taxon>Tracheophyta</taxon>
        <taxon>Spermatophyta</taxon>
        <taxon>Magnoliopsida</taxon>
        <taxon>eudicotyledons</taxon>
        <taxon>Gunneridae</taxon>
        <taxon>Pentapetalae</taxon>
        <taxon>asterids</taxon>
        <taxon>campanulids</taxon>
        <taxon>Asterales</taxon>
        <taxon>Asteraceae</taxon>
        <taxon>Asteroideae</taxon>
        <taxon>Heliantheae alliance</taxon>
        <taxon>Madieae</taxon>
        <taxon>Madiinae</taxon>
        <taxon>Deinandra</taxon>
    </lineage>
</organism>